<dbReference type="Proteomes" id="UP000626786">
    <property type="component" value="Unassembled WGS sequence"/>
</dbReference>
<sequence>MNFNWRRKASTKQPTLQKTSIQAVIDLHSYPELEKQMKLIDFSIGDVALLHTYQSIVKERIDEIVTVFYDNVLAVPSLRKIIEGRTNVEYLKNVLAEYIVEMFAGRIDATSINKKVKIASIHFSMGVEPKWYMGTFLQIQSVILRLVTENMREWEQKERVGAALAKLINFEMQIVLEEYYKKNEELRAKQNDEVKYELKSKISAISEDLASLTEETSTSVEQVNTNAESIRSSIHSNVESVSNIKSFAVLGNDKVLALEKQMDFINGSTEKMEDLIGNLKVSSNEIIDIISMVKQIAEQTNLLALNASIEAARAGEAGLGFAVVAQEVRNLAEQSKASVEQITELVRTSTSLTDQAVGTIGEVRESVSLGMLGSKESQLKFQKILKAIEDNDRHIHSIEDDVDGLVEVIKEIGEDTKKVAVTADNLHQTATQL</sequence>
<dbReference type="InterPro" id="IPR044398">
    <property type="entry name" value="Globin-sensor_dom"/>
</dbReference>
<evidence type="ECO:0000256" key="2">
    <source>
        <dbReference type="ARBA" id="ARBA00029447"/>
    </source>
</evidence>
<dbReference type="Gene3D" id="1.10.287.950">
    <property type="entry name" value="Methyl-accepting chemotaxis protein"/>
    <property type="match status" value="1"/>
</dbReference>
<dbReference type="InterPro" id="IPR004090">
    <property type="entry name" value="Chemotax_Me-accpt_rcpt"/>
</dbReference>
<evidence type="ECO:0000259" key="4">
    <source>
        <dbReference type="PROSITE" id="PS50111"/>
    </source>
</evidence>
<dbReference type="PANTHER" id="PTHR32089">
    <property type="entry name" value="METHYL-ACCEPTING CHEMOTAXIS PROTEIN MCPB"/>
    <property type="match status" value="1"/>
</dbReference>
<dbReference type="SMART" id="SM00283">
    <property type="entry name" value="MA"/>
    <property type="match status" value="1"/>
</dbReference>
<keyword evidence="6" id="KW-1185">Reference proteome</keyword>
<name>A0ABR8U831_9BACL</name>
<dbReference type="CDD" id="cd01068">
    <property type="entry name" value="globin_sensor"/>
    <property type="match status" value="1"/>
</dbReference>
<gene>
    <name evidence="5" type="ORF">H9649_05145</name>
</gene>
<dbReference type="RefSeq" id="WP_191693660.1">
    <property type="nucleotide sequence ID" value="NZ_JACSQN010000004.1"/>
</dbReference>
<dbReference type="SUPFAM" id="SSF58104">
    <property type="entry name" value="Methyl-accepting chemotaxis protein (MCP) signaling domain"/>
    <property type="match status" value="1"/>
</dbReference>
<dbReference type="Pfam" id="PF00015">
    <property type="entry name" value="MCPsignal"/>
    <property type="match status" value="1"/>
</dbReference>
<organism evidence="5 6">
    <name type="scientific">Sporosarcina quadrami</name>
    <dbReference type="NCBI Taxonomy" id="2762234"/>
    <lineage>
        <taxon>Bacteria</taxon>
        <taxon>Bacillati</taxon>
        <taxon>Bacillota</taxon>
        <taxon>Bacilli</taxon>
        <taxon>Bacillales</taxon>
        <taxon>Caryophanaceae</taxon>
        <taxon>Sporosarcina</taxon>
    </lineage>
</organism>
<dbReference type="Pfam" id="PF11563">
    <property type="entry name" value="Protoglobin"/>
    <property type="match status" value="1"/>
</dbReference>
<evidence type="ECO:0000313" key="6">
    <source>
        <dbReference type="Proteomes" id="UP000626786"/>
    </source>
</evidence>
<dbReference type="InterPro" id="IPR039379">
    <property type="entry name" value="Protoglobin_sensor_dom"/>
</dbReference>
<accession>A0ABR8U831</accession>
<evidence type="ECO:0000256" key="3">
    <source>
        <dbReference type="PROSITE-ProRule" id="PRU00284"/>
    </source>
</evidence>
<dbReference type="InterPro" id="IPR009050">
    <property type="entry name" value="Globin-like_sf"/>
</dbReference>
<protein>
    <submittedName>
        <fullName evidence="5">Globin-coupled sensor protein</fullName>
    </submittedName>
</protein>
<dbReference type="InterPro" id="IPR012292">
    <property type="entry name" value="Globin/Proto"/>
</dbReference>
<comment type="similarity">
    <text evidence="2">Belongs to the methyl-accepting chemotaxis (MCP) protein family.</text>
</comment>
<comment type="caution">
    <text evidence="5">The sequence shown here is derived from an EMBL/GenBank/DDBJ whole genome shotgun (WGS) entry which is preliminary data.</text>
</comment>
<dbReference type="SUPFAM" id="SSF46458">
    <property type="entry name" value="Globin-like"/>
    <property type="match status" value="1"/>
</dbReference>
<evidence type="ECO:0000313" key="5">
    <source>
        <dbReference type="EMBL" id="MBD7983955.1"/>
    </source>
</evidence>
<evidence type="ECO:0000256" key="1">
    <source>
        <dbReference type="ARBA" id="ARBA00023224"/>
    </source>
</evidence>
<dbReference type="PRINTS" id="PR00260">
    <property type="entry name" value="CHEMTRNSDUCR"/>
</dbReference>
<feature type="domain" description="Methyl-accepting transducer" evidence="4">
    <location>
        <begin position="200"/>
        <end position="420"/>
    </location>
</feature>
<proteinExistence type="inferred from homology"/>
<dbReference type="Gene3D" id="1.10.490.10">
    <property type="entry name" value="Globins"/>
    <property type="match status" value="1"/>
</dbReference>
<dbReference type="PANTHER" id="PTHR32089:SF118">
    <property type="entry name" value="HEME-BASED AEROTACTIC TRANSDUCER HEMAT"/>
    <property type="match status" value="1"/>
</dbReference>
<keyword evidence="1 3" id="KW-0807">Transducer</keyword>
<dbReference type="InterPro" id="IPR004089">
    <property type="entry name" value="MCPsignal_dom"/>
</dbReference>
<reference evidence="5 6" key="1">
    <citation type="submission" date="2020-08" db="EMBL/GenBank/DDBJ databases">
        <title>A Genomic Blueprint of the Chicken Gut Microbiome.</title>
        <authorList>
            <person name="Gilroy R."/>
            <person name="Ravi A."/>
            <person name="Getino M."/>
            <person name="Pursley I."/>
            <person name="Horton D.L."/>
            <person name="Alikhan N.-F."/>
            <person name="Baker D."/>
            <person name="Gharbi K."/>
            <person name="Hall N."/>
            <person name="Watson M."/>
            <person name="Adriaenssens E.M."/>
            <person name="Foster-Nyarko E."/>
            <person name="Jarju S."/>
            <person name="Secka A."/>
            <person name="Antonio M."/>
            <person name="Oren A."/>
            <person name="Chaudhuri R."/>
            <person name="La Ragione R.M."/>
            <person name="Hildebrand F."/>
            <person name="Pallen M.J."/>
        </authorList>
    </citation>
    <scope>NUCLEOTIDE SEQUENCE [LARGE SCALE GENOMIC DNA]</scope>
    <source>
        <strain evidence="5 6">Sa2YVA2</strain>
    </source>
</reference>
<dbReference type="PROSITE" id="PS50111">
    <property type="entry name" value="CHEMOTAXIS_TRANSDUC_2"/>
    <property type="match status" value="1"/>
</dbReference>
<dbReference type="EMBL" id="JACSQN010000004">
    <property type="protein sequence ID" value="MBD7983955.1"/>
    <property type="molecule type" value="Genomic_DNA"/>
</dbReference>